<dbReference type="AlphaFoldDB" id="A0A834PFP3"/>
<comment type="caution">
    <text evidence="1">The sequence shown here is derived from an EMBL/GenBank/DDBJ whole genome shotgun (WGS) entry which is preliminary data.</text>
</comment>
<keyword evidence="2" id="KW-1185">Reference proteome</keyword>
<evidence type="ECO:0000313" key="2">
    <source>
        <dbReference type="Proteomes" id="UP000600918"/>
    </source>
</evidence>
<protein>
    <submittedName>
        <fullName evidence="1">Uncharacterized protein</fullName>
    </submittedName>
</protein>
<name>A0A834PFP3_VESPE</name>
<reference evidence="1" key="1">
    <citation type="journal article" date="2020" name="G3 (Bethesda)">
        <title>High-Quality Assemblies for Three Invasive Social Wasps from the &lt;i&gt;Vespula&lt;/i&gt; Genus.</title>
        <authorList>
            <person name="Harrop T.W.R."/>
            <person name="Guhlin J."/>
            <person name="McLaughlin G.M."/>
            <person name="Permina E."/>
            <person name="Stockwell P."/>
            <person name="Gilligan J."/>
            <person name="Le Lec M.F."/>
            <person name="Gruber M.A.M."/>
            <person name="Quinn O."/>
            <person name="Lovegrove M."/>
            <person name="Duncan E.J."/>
            <person name="Remnant E.J."/>
            <person name="Van Eeckhoven J."/>
            <person name="Graham B."/>
            <person name="Knapp R.A."/>
            <person name="Langford K.W."/>
            <person name="Kronenberg Z."/>
            <person name="Press M.O."/>
            <person name="Eacker S.M."/>
            <person name="Wilson-Rankin E.E."/>
            <person name="Purcell J."/>
            <person name="Lester P.J."/>
            <person name="Dearden P.K."/>
        </authorList>
    </citation>
    <scope>NUCLEOTIDE SEQUENCE</scope>
    <source>
        <strain evidence="1">Volc-1</strain>
    </source>
</reference>
<gene>
    <name evidence="1" type="ORF">H0235_001245</name>
</gene>
<evidence type="ECO:0000313" key="1">
    <source>
        <dbReference type="EMBL" id="KAF7438854.1"/>
    </source>
</evidence>
<organism evidence="1 2">
    <name type="scientific">Vespula pensylvanica</name>
    <name type="common">Western yellow jacket</name>
    <name type="synonym">Wasp</name>
    <dbReference type="NCBI Taxonomy" id="30213"/>
    <lineage>
        <taxon>Eukaryota</taxon>
        <taxon>Metazoa</taxon>
        <taxon>Ecdysozoa</taxon>
        <taxon>Arthropoda</taxon>
        <taxon>Hexapoda</taxon>
        <taxon>Insecta</taxon>
        <taxon>Pterygota</taxon>
        <taxon>Neoptera</taxon>
        <taxon>Endopterygota</taxon>
        <taxon>Hymenoptera</taxon>
        <taxon>Apocrita</taxon>
        <taxon>Aculeata</taxon>
        <taxon>Vespoidea</taxon>
        <taxon>Vespidae</taxon>
        <taxon>Vespinae</taxon>
        <taxon>Vespula</taxon>
    </lineage>
</organism>
<proteinExistence type="predicted"/>
<sequence length="146" mass="16215">MSSFQHQWRALDDSRSRGLFLFNANCLVSNEKTPNTLQILYFEDPMLVSTPVRSGAVGEKNEGATESNLYSYAGFTFRFRRLYCAIYRAKGGSHVVGFSNSAEVVGSLLSQNTCERTQSLYITSLSKFSEEPIGCQTTLLSAARES</sequence>
<accession>A0A834PFP3</accession>
<dbReference type="EMBL" id="JACSDY010000001">
    <property type="protein sequence ID" value="KAF7438854.1"/>
    <property type="molecule type" value="Genomic_DNA"/>
</dbReference>
<dbReference type="Proteomes" id="UP000600918">
    <property type="component" value="Unassembled WGS sequence"/>
</dbReference>